<dbReference type="Proteomes" id="UP000546031">
    <property type="component" value="Unassembled WGS sequence"/>
</dbReference>
<evidence type="ECO:0000313" key="10">
    <source>
        <dbReference type="EMBL" id="NVE95716.1"/>
    </source>
</evidence>
<feature type="domain" description="ABC transmembrane type-1" evidence="9">
    <location>
        <begin position="36"/>
        <end position="326"/>
    </location>
</feature>
<reference evidence="10 11" key="1">
    <citation type="submission" date="2020-06" db="EMBL/GenBank/DDBJ databases">
        <title>Altererythrobacter lutimaris sp. nov., a marine bacterium isolated from a tidal flat.</title>
        <authorList>
            <person name="Kim D."/>
            <person name="Yoo Y."/>
            <person name="Kim J.-J."/>
        </authorList>
    </citation>
    <scope>NUCLEOTIDE SEQUENCE [LARGE SCALE GENOMIC DNA]</scope>
    <source>
        <strain evidence="10 11">JGD-16</strain>
    </source>
</reference>
<keyword evidence="2 7" id="KW-0812">Transmembrane</keyword>
<evidence type="ECO:0000259" key="9">
    <source>
        <dbReference type="PROSITE" id="PS50929"/>
    </source>
</evidence>
<sequence>MSGSDVNLESSEARHALSHGDALRFILGYVGPGHLALLGALLVLTSLSEGLGLLLLVPVTQLIVGIDATNLEPAWLGDWANVPPAVLLAGVVALICARAALVYVTNYLRTEIDLSFTRDLRRDAHRALVRAEWRWLAGRHSADHEALLLGEANRAGMLLDQALFLASATITLLVLIAAALLISPDLTLGVLAIAAIFALPFLILKGRTARDAESYADAYAGLHREVSGGLAHLRSARIAGAGSVMEQRFSDASEQVRTTELRYVRHGFMLVAIVQAVAAALLAGMVYFALIRGDVALSIFVPLLALLARSAPLAGAILQGIRQWRHAQPALARLRGLIEEARGHAEVEFVGAGSRPIQLERSIELKDVTLKFEGREAPVFHAFSASIAANSVTAITGPSGSGKSSLADIVSGLIEPDGGTVSVDDTPLVGQARLQWRAQVAYAEQAPFLFAGSIAENIAWAAPDTSFHEVQSALDAASADFIDRLPEGVNSAVQEEGRGFSGGEKQRLALARALLRKPQLLILDEVTASLDQSNKDAIIQSIEMMRSKCTILILTHDEQFAALADNVIDLSGLADESNG</sequence>
<dbReference type="InterPro" id="IPR011527">
    <property type="entry name" value="ABC1_TM_dom"/>
</dbReference>
<keyword evidence="6 7" id="KW-0472">Membrane</keyword>
<dbReference type="InterPro" id="IPR036640">
    <property type="entry name" value="ABC1_TM_sf"/>
</dbReference>
<protein>
    <submittedName>
        <fullName evidence="10">ABC transporter ATP-binding protein</fullName>
    </submittedName>
</protein>
<feature type="transmembrane region" description="Helical" evidence="7">
    <location>
        <begin position="50"/>
        <end position="66"/>
    </location>
</feature>
<comment type="caution">
    <text evidence="10">The sequence shown here is derived from an EMBL/GenBank/DDBJ whole genome shotgun (WGS) entry which is preliminary data.</text>
</comment>
<evidence type="ECO:0000256" key="1">
    <source>
        <dbReference type="ARBA" id="ARBA00004651"/>
    </source>
</evidence>
<evidence type="ECO:0000256" key="5">
    <source>
        <dbReference type="ARBA" id="ARBA00022989"/>
    </source>
</evidence>
<dbReference type="PROSITE" id="PS50893">
    <property type="entry name" value="ABC_TRANSPORTER_2"/>
    <property type="match status" value="1"/>
</dbReference>
<feature type="transmembrane region" description="Helical" evidence="7">
    <location>
        <begin position="267"/>
        <end position="290"/>
    </location>
</feature>
<dbReference type="Pfam" id="PF00005">
    <property type="entry name" value="ABC_tran"/>
    <property type="match status" value="1"/>
</dbReference>
<dbReference type="AlphaFoldDB" id="A0A850HEZ2"/>
<dbReference type="PANTHER" id="PTHR24221:SF261">
    <property type="entry name" value="GLUTATHIONE_L-CYSTEINE TRANSPORT SYSTEM ATP-BINDING_PERMEASE PROTEIN CYDD"/>
    <property type="match status" value="1"/>
</dbReference>
<dbReference type="Pfam" id="PF00664">
    <property type="entry name" value="ABC_membrane"/>
    <property type="match status" value="1"/>
</dbReference>
<dbReference type="GO" id="GO:0140359">
    <property type="term" value="F:ABC-type transporter activity"/>
    <property type="evidence" value="ECO:0007669"/>
    <property type="project" value="InterPro"/>
</dbReference>
<keyword evidence="3" id="KW-0547">Nucleotide-binding</keyword>
<keyword evidence="11" id="KW-1185">Reference proteome</keyword>
<evidence type="ECO:0000256" key="3">
    <source>
        <dbReference type="ARBA" id="ARBA00022741"/>
    </source>
</evidence>
<dbReference type="RefSeq" id="WP_176273914.1">
    <property type="nucleotide sequence ID" value="NZ_JABWTA010000001.1"/>
</dbReference>
<dbReference type="InterPro" id="IPR017871">
    <property type="entry name" value="ABC_transporter-like_CS"/>
</dbReference>
<evidence type="ECO:0000313" key="11">
    <source>
        <dbReference type="Proteomes" id="UP000546031"/>
    </source>
</evidence>
<evidence type="ECO:0000256" key="4">
    <source>
        <dbReference type="ARBA" id="ARBA00022840"/>
    </source>
</evidence>
<dbReference type="EMBL" id="JABWTA010000001">
    <property type="protein sequence ID" value="NVE95716.1"/>
    <property type="molecule type" value="Genomic_DNA"/>
</dbReference>
<evidence type="ECO:0000256" key="2">
    <source>
        <dbReference type="ARBA" id="ARBA00022692"/>
    </source>
</evidence>
<proteinExistence type="predicted"/>
<dbReference type="PANTHER" id="PTHR24221">
    <property type="entry name" value="ATP-BINDING CASSETTE SUB-FAMILY B"/>
    <property type="match status" value="1"/>
</dbReference>
<name>A0A850HEZ2_9SPHN</name>
<dbReference type="InterPro" id="IPR003593">
    <property type="entry name" value="AAA+_ATPase"/>
</dbReference>
<dbReference type="GO" id="GO:0005524">
    <property type="term" value="F:ATP binding"/>
    <property type="evidence" value="ECO:0007669"/>
    <property type="project" value="UniProtKB-KW"/>
</dbReference>
<feature type="transmembrane region" description="Helical" evidence="7">
    <location>
        <begin position="188"/>
        <end position="204"/>
    </location>
</feature>
<dbReference type="InterPro" id="IPR039421">
    <property type="entry name" value="Type_1_exporter"/>
</dbReference>
<feature type="transmembrane region" description="Helical" evidence="7">
    <location>
        <begin position="22"/>
        <end position="43"/>
    </location>
</feature>
<dbReference type="InterPro" id="IPR003439">
    <property type="entry name" value="ABC_transporter-like_ATP-bd"/>
</dbReference>
<comment type="subcellular location">
    <subcellularLocation>
        <location evidence="1">Cell membrane</location>
        <topology evidence="1">Multi-pass membrane protein</topology>
    </subcellularLocation>
</comment>
<evidence type="ECO:0000259" key="8">
    <source>
        <dbReference type="PROSITE" id="PS50893"/>
    </source>
</evidence>
<dbReference type="Gene3D" id="1.20.1560.10">
    <property type="entry name" value="ABC transporter type 1, transmembrane domain"/>
    <property type="match status" value="1"/>
</dbReference>
<feature type="transmembrane region" description="Helical" evidence="7">
    <location>
        <begin position="296"/>
        <end position="318"/>
    </location>
</feature>
<dbReference type="CDD" id="cd03228">
    <property type="entry name" value="ABCC_MRP_Like"/>
    <property type="match status" value="1"/>
</dbReference>
<dbReference type="GO" id="GO:0016887">
    <property type="term" value="F:ATP hydrolysis activity"/>
    <property type="evidence" value="ECO:0007669"/>
    <property type="project" value="InterPro"/>
</dbReference>
<dbReference type="PROSITE" id="PS50929">
    <property type="entry name" value="ABC_TM1F"/>
    <property type="match status" value="1"/>
</dbReference>
<dbReference type="SUPFAM" id="SSF52540">
    <property type="entry name" value="P-loop containing nucleoside triphosphate hydrolases"/>
    <property type="match status" value="1"/>
</dbReference>
<feature type="transmembrane region" description="Helical" evidence="7">
    <location>
        <begin position="162"/>
        <end position="182"/>
    </location>
</feature>
<dbReference type="Gene3D" id="3.40.50.300">
    <property type="entry name" value="P-loop containing nucleotide triphosphate hydrolases"/>
    <property type="match status" value="1"/>
</dbReference>
<dbReference type="GO" id="GO:0005886">
    <property type="term" value="C:plasma membrane"/>
    <property type="evidence" value="ECO:0007669"/>
    <property type="project" value="UniProtKB-SubCell"/>
</dbReference>
<gene>
    <name evidence="10" type="ORF">HUO12_12485</name>
</gene>
<dbReference type="SMART" id="SM00382">
    <property type="entry name" value="AAA"/>
    <property type="match status" value="1"/>
</dbReference>
<dbReference type="GO" id="GO:0034040">
    <property type="term" value="F:ATPase-coupled lipid transmembrane transporter activity"/>
    <property type="evidence" value="ECO:0007669"/>
    <property type="project" value="TreeGrafter"/>
</dbReference>
<feature type="transmembrane region" description="Helical" evidence="7">
    <location>
        <begin position="86"/>
        <end position="108"/>
    </location>
</feature>
<dbReference type="InterPro" id="IPR027417">
    <property type="entry name" value="P-loop_NTPase"/>
</dbReference>
<dbReference type="SUPFAM" id="SSF90123">
    <property type="entry name" value="ABC transporter transmembrane region"/>
    <property type="match status" value="1"/>
</dbReference>
<dbReference type="PROSITE" id="PS00211">
    <property type="entry name" value="ABC_TRANSPORTER_1"/>
    <property type="match status" value="1"/>
</dbReference>
<evidence type="ECO:0000256" key="7">
    <source>
        <dbReference type="SAM" id="Phobius"/>
    </source>
</evidence>
<feature type="domain" description="ABC transporter" evidence="8">
    <location>
        <begin position="363"/>
        <end position="579"/>
    </location>
</feature>
<organism evidence="10 11">
    <name type="scientific">Altererythrobacter lutimaris</name>
    <dbReference type="NCBI Taxonomy" id="2743979"/>
    <lineage>
        <taxon>Bacteria</taxon>
        <taxon>Pseudomonadati</taxon>
        <taxon>Pseudomonadota</taxon>
        <taxon>Alphaproteobacteria</taxon>
        <taxon>Sphingomonadales</taxon>
        <taxon>Erythrobacteraceae</taxon>
        <taxon>Altererythrobacter</taxon>
    </lineage>
</organism>
<evidence type="ECO:0000256" key="6">
    <source>
        <dbReference type="ARBA" id="ARBA00023136"/>
    </source>
</evidence>
<accession>A0A850HEZ2</accession>
<keyword evidence="5 7" id="KW-1133">Transmembrane helix</keyword>
<keyword evidence="4 10" id="KW-0067">ATP-binding</keyword>